<dbReference type="InterPro" id="IPR021153">
    <property type="entry name" value="HrcA_C"/>
</dbReference>
<name>A0A2H0YV43_9BACT</name>
<protein>
    <recommendedName>
        <fullName evidence="5">Heat-inducible transcription repressor HrcA</fullName>
    </recommendedName>
</protein>
<organism evidence="7 8">
    <name type="scientific">Candidatus Kerfeldbacteria bacterium CG08_land_8_20_14_0_20_40_16</name>
    <dbReference type="NCBI Taxonomy" id="2014244"/>
    <lineage>
        <taxon>Bacteria</taxon>
        <taxon>Candidatus Kerfeldiibacteriota</taxon>
    </lineage>
</organism>
<dbReference type="SUPFAM" id="SSF55781">
    <property type="entry name" value="GAF domain-like"/>
    <property type="match status" value="1"/>
</dbReference>
<dbReference type="AlphaFoldDB" id="A0A2H0YV43"/>
<evidence type="ECO:0000256" key="2">
    <source>
        <dbReference type="ARBA" id="ARBA00023015"/>
    </source>
</evidence>
<dbReference type="HAMAP" id="MF_00081">
    <property type="entry name" value="HrcA"/>
    <property type="match status" value="1"/>
</dbReference>
<dbReference type="InterPro" id="IPR002571">
    <property type="entry name" value="HrcA"/>
</dbReference>
<dbReference type="SUPFAM" id="SSF46785">
    <property type="entry name" value="Winged helix' DNA-binding domain"/>
    <property type="match status" value="1"/>
</dbReference>
<evidence type="ECO:0000256" key="5">
    <source>
        <dbReference type="HAMAP-Rule" id="MF_00081"/>
    </source>
</evidence>
<dbReference type="Gene3D" id="1.10.10.10">
    <property type="entry name" value="Winged helix-like DNA-binding domain superfamily/Winged helix DNA-binding domain"/>
    <property type="match status" value="1"/>
</dbReference>
<dbReference type="InterPro" id="IPR036388">
    <property type="entry name" value="WH-like_DNA-bd_sf"/>
</dbReference>
<accession>A0A2H0YV43</accession>
<sequence length="234" mass="26964">MTLDERKQTLLEAVIKEHIRTTKAVGSSLLAEKYKFRLSPATIRNEMMDLENEGYLTHPHTSAGRIPTEKGYRFFIDNLLEERELNPREKAVLQKTYKDTKDSLIRIKNLAKMVAHLSREAVLIGFAPQDVYYTGLTNVFRQPEFSQIDLVYSLSEVVDHLDEAIEEIFNEITPEIKILIGKENPFGRRCSVVLTKYNHYRVGEGLLGILGPMRMDYNNNQALVKYTQELISNI</sequence>
<gene>
    <name evidence="5" type="primary">hrcA</name>
    <name evidence="7" type="ORF">COT24_04845</name>
</gene>
<dbReference type="Pfam" id="PF01628">
    <property type="entry name" value="HrcA"/>
    <property type="match status" value="1"/>
</dbReference>
<comment type="function">
    <text evidence="5">Negative regulator of class I heat shock genes (grpE-dnaK-dnaJ and groELS operons). Prevents heat-shock induction of these operons.</text>
</comment>
<keyword evidence="2 5" id="KW-0805">Transcription regulation</keyword>
<dbReference type="PANTHER" id="PTHR34824">
    <property type="entry name" value="HEAT-INDUCIBLE TRANSCRIPTION REPRESSOR HRCA"/>
    <property type="match status" value="1"/>
</dbReference>
<keyword evidence="1 5" id="KW-0678">Repressor</keyword>
<keyword evidence="4 5" id="KW-0804">Transcription</keyword>
<dbReference type="Proteomes" id="UP000231542">
    <property type="component" value="Unassembled WGS sequence"/>
</dbReference>
<evidence type="ECO:0000256" key="4">
    <source>
        <dbReference type="ARBA" id="ARBA00023163"/>
    </source>
</evidence>
<evidence type="ECO:0000256" key="1">
    <source>
        <dbReference type="ARBA" id="ARBA00022491"/>
    </source>
</evidence>
<dbReference type="PANTHER" id="PTHR34824:SF1">
    <property type="entry name" value="HEAT-INDUCIBLE TRANSCRIPTION REPRESSOR HRCA"/>
    <property type="match status" value="1"/>
</dbReference>
<evidence type="ECO:0000256" key="3">
    <source>
        <dbReference type="ARBA" id="ARBA00023016"/>
    </source>
</evidence>
<dbReference type="Gene3D" id="3.30.450.40">
    <property type="match status" value="1"/>
</dbReference>
<reference evidence="7 8" key="1">
    <citation type="submission" date="2017-09" db="EMBL/GenBank/DDBJ databases">
        <title>Depth-based differentiation of microbial function through sediment-hosted aquifers and enrichment of novel symbionts in the deep terrestrial subsurface.</title>
        <authorList>
            <person name="Probst A.J."/>
            <person name="Ladd B."/>
            <person name="Jarett J.K."/>
            <person name="Geller-Mcgrath D.E."/>
            <person name="Sieber C.M."/>
            <person name="Emerson J.B."/>
            <person name="Anantharaman K."/>
            <person name="Thomas B.C."/>
            <person name="Malmstrom R."/>
            <person name="Stieglmeier M."/>
            <person name="Klingl A."/>
            <person name="Woyke T."/>
            <person name="Ryan C.M."/>
            <person name="Banfield J.F."/>
        </authorList>
    </citation>
    <scope>NUCLEOTIDE SEQUENCE [LARGE SCALE GENOMIC DNA]</scope>
    <source>
        <strain evidence="7">CG08_land_8_20_14_0_20_40_16</strain>
    </source>
</reference>
<evidence type="ECO:0000313" key="7">
    <source>
        <dbReference type="EMBL" id="PIS42179.1"/>
    </source>
</evidence>
<feature type="domain" description="Heat-inducible transcription repressor HrcA C-terminal" evidence="6">
    <location>
        <begin position="80"/>
        <end position="219"/>
    </location>
</feature>
<dbReference type="EMBL" id="PEXU01000055">
    <property type="protein sequence ID" value="PIS42179.1"/>
    <property type="molecule type" value="Genomic_DNA"/>
</dbReference>
<dbReference type="GO" id="GO:0045892">
    <property type="term" value="P:negative regulation of DNA-templated transcription"/>
    <property type="evidence" value="ECO:0007669"/>
    <property type="project" value="UniProtKB-UniRule"/>
</dbReference>
<proteinExistence type="inferred from homology"/>
<evidence type="ECO:0000259" key="6">
    <source>
        <dbReference type="Pfam" id="PF01628"/>
    </source>
</evidence>
<dbReference type="GO" id="GO:0003677">
    <property type="term" value="F:DNA binding"/>
    <property type="evidence" value="ECO:0007669"/>
    <property type="project" value="InterPro"/>
</dbReference>
<evidence type="ECO:0000313" key="8">
    <source>
        <dbReference type="Proteomes" id="UP000231542"/>
    </source>
</evidence>
<comment type="similarity">
    <text evidence="5">Belongs to the HrcA family.</text>
</comment>
<comment type="caution">
    <text evidence="7">The sequence shown here is derived from an EMBL/GenBank/DDBJ whole genome shotgun (WGS) entry which is preliminary data.</text>
</comment>
<keyword evidence="3 5" id="KW-0346">Stress response</keyword>
<dbReference type="InterPro" id="IPR029016">
    <property type="entry name" value="GAF-like_dom_sf"/>
</dbReference>
<dbReference type="InterPro" id="IPR036390">
    <property type="entry name" value="WH_DNA-bd_sf"/>
</dbReference>